<comment type="caution">
    <text evidence="2">The sequence shown here is derived from an EMBL/GenBank/DDBJ whole genome shotgun (WGS) entry which is preliminary data.</text>
</comment>
<dbReference type="AlphaFoldDB" id="A0A1Q8CQ96"/>
<feature type="compositionally biased region" description="Low complexity" evidence="1">
    <location>
        <begin position="288"/>
        <end position="303"/>
    </location>
</feature>
<reference evidence="2 3" key="1">
    <citation type="submission" date="2016-12" db="EMBL/GenBank/DDBJ databases">
        <title>The draft genome sequence of Actinophytocola sp. 11-183.</title>
        <authorList>
            <person name="Wang W."/>
            <person name="Yuan L."/>
        </authorList>
    </citation>
    <scope>NUCLEOTIDE SEQUENCE [LARGE SCALE GENOMIC DNA]</scope>
    <source>
        <strain evidence="2 3">11-183</strain>
    </source>
</reference>
<evidence type="ECO:0000313" key="3">
    <source>
        <dbReference type="Proteomes" id="UP000185596"/>
    </source>
</evidence>
<feature type="region of interest" description="Disordered" evidence="1">
    <location>
        <begin position="280"/>
        <end position="363"/>
    </location>
</feature>
<accession>A0A1Q8CQ96</accession>
<dbReference type="EMBL" id="MSIE01000029">
    <property type="protein sequence ID" value="OLF16531.1"/>
    <property type="molecule type" value="Genomic_DNA"/>
</dbReference>
<keyword evidence="3" id="KW-1185">Reference proteome</keyword>
<protein>
    <recommendedName>
        <fullName evidence="4">WXG100 family type VII secretion target</fullName>
    </recommendedName>
</protein>
<dbReference type="Proteomes" id="UP000185596">
    <property type="component" value="Unassembled WGS sequence"/>
</dbReference>
<name>A0A1Q8CQ96_9PSEU</name>
<organism evidence="2 3">
    <name type="scientific">Actinophytocola xanthii</name>
    <dbReference type="NCBI Taxonomy" id="1912961"/>
    <lineage>
        <taxon>Bacteria</taxon>
        <taxon>Bacillati</taxon>
        <taxon>Actinomycetota</taxon>
        <taxon>Actinomycetes</taxon>
        <taxon>Pseudonocardiales</taxon>
        <taxon>Pseudonocardiaceae</taxon>
    </lineage>
</organism>
<feature type="compositionally biased region" description="Low complexity" evidence="1">
    <location>
        <begin position="313"/>
        <end position="322"/>
    </location>
</feature>
<evidence type="ECO:0000313" key="2">
    <source>
        <dbReference type="EMBL" id="OLF16531.1"/>
    </source>
</evidence>
<dbReference type="Gene3D" id="1.10.287.1060">
    <property type="entry name" value="ESAT-6-like"/>
    <property type="match status" value="1"/>
</dbReference>
<evidence type="ECO:0000256" key="1">
    <source>
        <dbReference type="SAM" id="MobiDB-lite"/>
    </source>
</evidence>
<gene>
    <name evidence="2" type="ORF">BU204_16400</name>
</gene>
<sequence>MPRGGPDGHEIADSLAGHLDYLSRLARDLGVPDPVEEYFSPVVGRWSDMEAEADRWRLVGDAARDVTESLNRPLGKLDAAWDGAAAESFIAYMQQVGLAGQDLADSMLALADVLDITAEGIREIVQQLGGVLGEVAESASGAMALPVQGDERTRQYLDMMRRPTKELFEAVRQILEAFVQLCEGVDGSEAFQQVRMEHTFPAENWSFTEPRIPTAPVPAPVGSDRTSAADLGGAGLGGSSGGSSGGFGGGFGGGGGGSLGGLGGPGGGGAAAATPGGAGGYTFATEQPPAAKPEAPAAAASTGGAAGRGAGAGMMPMAPMMGMGQGGGNDGDRRGRSRVTGDPADIFGKPEKASAPVIGDDDY</sequence>
<feature type="region of interest" description="Disordered" evidence="1">
    <location>
        <begin position="205"/>
        <end position="237"/>
    </location>
</feature>
<proteinExistence type="predicted"/>
<dbReference type="InterPro" id="IPR036689">
    <property type="entry name" value="ESAT-6-like_sf"/>
</dbReference>
<evidence type="ECO:0008006" key="4">
    <source>
        <dbReference type="Google" id="ProtNLM"/>
    </source>
</evidence>
<dbReference type="STRING" id="1912961.BU204_16400"/>
<dbReference type="SUPFAM" id="SSF140453">
    <property type="entry name" value="EsxAB dimer-like"/>
    <property type="match status" value="1"/>
</dbReference>